<protein>
    <submittedName>
        <fullName evidence="2">Uncharacterized protein</fullName>
    </submittedName>
</protein>
<proteinExistence type="predicted"/>
<accession>A0A367JS08</accession>
<keyword evidence="3" id="KW-1185">Reference proteome</keyword>
<reference evidence="2 3" key="1">
    <citation type="journal article" date="2018" name="G3 (Bethesda)">
        <title>Phylogenetic and Phylogenomic Definition of Rhizopus Species.</title>
        <authorList>
            <person name="Gryganskyi A.P."/>
            <person name="Golan J."/>
            <person name="Dolatabadi S."/>
            <person name="Mondo S."/>
            <person name="Robb S."/>
            <person name="Idnurm A."/>
            <person name="Muszewska A."/>
            <person name="Steczkiewicz K."/>
            <person name="Masonjones S."/>
            <person name="Liao H.L."/>
            <person name="Gajdeczka M.T."/>
            <person name="Anike F."/>
            <person name="Vuek A."/>
            <person name="Anishchenko I.M."/>
            <person name="Voigt K."/>
            <person name="de Hoog G.S."/>
            <person name="Smith M.E."/>
            <person name="Heitman J."/>
            <person name="Vilgalys R."/>
            <person name="Stajich J.E."/>
        </authorList>
    </citation>
    <scope>NUCLEOTIDE SEQUENCE [LARGE SCALE GENOMIC DNA]</scope>
    <source>
        <strain evidence="2 3">CBS 357.93</strain>
    </source>
</reference>
<sequence>MIRCVNSKSTFNMISNNNNIENIQLGGTNSESESSSMNTKRKTIHDSEEIAKTKNPYQFEFVGNTEEINSIMGKWNKFLENKETFHPYSPCHSLWKNCFF</sequence>
<evidence type="ECO:0000256" key="1">
    <source>
        <dbReference type="SAM" id="MobiDB-lite"/>
    </source>
</evidence>
<dbReference type="AlphaFoldDB" id="A0A367JS08"/>
<name>A0A367JS08_RHIAZ</name>
<organism evidence="2 3">
    <name type="scientific">Rhizopus azygosporus</name>
    <name type="common">Rhizopus microsporus var. azygosporus</name>
    <dbReference type="NCBI Taxonomy" id="86630"/>
    <lineage>
        <taxon>Eukaryota</taxon>
        <taxon>Fungi</taxon>
        <taxon>Fungi incertae sedis</taxon>
        <taxon>Mucoromycota</taxon>
        <taxon>Mucoromycotina</taxon>
        <taxon>Mucoromycetes</taxon>
        <taxon>Mucorales</taxon>
        <taxon>Mucorineae</taxon>
        <taxon>Rhizopodaceae</taxon>
        <taxon>Rhizopus</taxon>
    </lineage>
</organism>
<evidence type="ECO:0000313" key="3">
    <source>
        <dbReference type="Proteomes" id="UP000252139"/>
    </source>
</evidence>
<feature type="region of interest" description="Disordered" evidence="1">
    <location>
        <begin position="23"/>
        <end position="48"/>
    </location>
</feature>
<gene>
    <name evidence="2" type="ORF">CU097_002846</name>
</gene>
<comment type="caution">
    <text evidence="2">The sequence shown here is derived from an EMBL/GenBank/DDBJ whole genome shotgun (WGS) entry which is preliminary data.</text>
</comment>
<dbReference type="EMBL" id="PJQL01000791">
    <property type="protein sequence ID" value="RCH92698.1"/>
    <property type="molecule type" value="Genomic_DNA"/>
</dbReference>
<dbReference type="Proteomes" id="UP000252139">
    <property type="component" value="Unassembled WGS sequence"/>
</dbReference>
<evidence type="ECO:0000313" key="2">
    <source>
        <dbReference type="EMBL" id="RCH92698.1"/>
    </source>
</evidence>
<dbReference type="OrthoDB" id="2261494at2759"/>